<dbReference type="RefSeq" id="WP_013610366.1">
    <property type="nucleotide sequence ID" value="NC_015156.1"/>
</dbReference>
<evidence type="ECO:0000313" key="2">
    <source>
        <dbReference type="EMBL" id="CBJ93240.1"/>
    </source>
</evidence>
<evidence type="ECO:0000256" key="1">
    <source>
        <dbReference type="SAM" id="SignalP"/>
    </source>
</evidence>
<dbReference type="AlphaFoldDB" id="A0A9P1JLG0"/>
<protein>
    <recommendedName>
        <fullName evidence="3">Periplasmic protein</fullName>
    </recommendedName>
</protein>
<reference evidence="2" key="1">
    <citation type="submission" date="2010-02" db="EMBL/GenBank/DDBJ databases">
        <authorList>
            <person name="Genoscope - CEA"/>
        </authorList>
    </citation>
    <scope>NUCLEOTIDE SEQUENCE</scope>
    <source>
        <plasmid evidence="2">VIBNI_pA</plasmid>
    </source>
</reference>
<keyword evidence="2" id="KW-0614">Plasmid</keyword>
<keyword evidence="1" id="KW-0732">Signal</keyword>
<evidence type="ECO:0008006" key="3">
    <source>
        <dbReference type="Google" id="ProtNLM"/>
    </source>
</evidence>
<geneLocation type="plasmid" evidence="2">
    <name>VIBNI_pA</name>
</geneLocation>
<feature type="chain" id="PRO_5040284738" description="Periplasmic protein" evidence="1">
    <location>
        <begin position="21"/>
        <end position="105"/>
    </location>
</feature>
<name>A0A9P1JLG0_9VIBR</name>
<accession>A0A9P1JLG0</accession>
<sequence length="105" mass="11800">MVKIVCAAFCFLAVVGVVHGDEKNVGQQYEYMRLLPKNNADPQRLVGCHSVVCVSNQAPPIEISQIQDNDIVFVSDNKNELTPQDVVAFVLYTVVRDYDREKQTD</sequence>
<organism evidence="2">
    <name type="scientific">Vibrio nigripulchritudo</name>
    <dbReference type="NCBI Taxonomy" id="28173"/>
    <lineage>
        <taxon>Bacteria</taxon>
        <taxon>Pseudomonadati</taxon>
        <taxon>Pseudomonadota</taxon>
        <taxon>Gammaproteobacteria</taxon>
        <taxon>Vibrionales</taxon>
        <taxon>Vibrionaceae</taxon>
        <taxon>Vibrio</taxon>
    </lineage>
</organism>
<feature type="signal peptide" evidence="1">
    <location>
        <begin position="1"/>
        <end position="20"/>
    </location>
</feature>
<gene>
    <name evidence="2" type="ORF">VIBNI_0229</name>
</gene>
<proteinExistence type="predicted"/>
<dbReference type="EMBL" id="FP893246">
    <property type="protein sequence ID" value="CBJ93240.1"/>
    <property type="molecule type" value="Genomic_DNA"/>
</dbReference>